<dbReference type="PRINTS" id="PR00385">
    <property type="entry name" value="P450"/>
</dbReference>
<comment type="similarity">
    <text evidence="2 9">Belongs to the cytochrome P450 family.</text>
</comment>
<dbReference type="PROSITE" id="PS00086">
    <property type="entry name" value="CYTOCHROME_P450"/>
    <property type="match status" value="1"/>
</dbReference>
<protein>
    <recommendedName>
        <fullName evidence="12">Cytochrome P450 302A1</fullName>
    </recommendedName>
</protein>
<name>A0AAW1V758_9CUCU</name>
<dbReference type="InterPro" id="IPR001128">
    <property type="entry name" value="Cyt_P450"/>
</dbReference>
<keyword evidence="5 9" id="KW-0560">Oxidoreductase</keyword>
<dbReference type="GO" id="GO:0020037">
    <property type="term" value="F:heme binding"/>
    <property type="evidence" value="ECO:0007669"/>
    <property type="project" value="InterPro"/>
</dbReference>
<keyword evidence="3 8" id="KW-0349">Heme</keyword>
<comment type="caution">
    <text evidence="10">The sequence shown here is derived from an EMBL/GenBank/DDBJ whole genome shotgun (WGS) entry which is preliminary data.</text>
</comment>
<sequence length="501" mass="58031">MFLFKKRIFVCFNFAELRTLCTSVISKPFRNIPGPLSLPIIGTLYQYLPIVGKYNFDKMHINGMKKYKQFGPVVRERMLPGVNVVWLFDPKDIEIMFRCEGKYPNRRSHLALEKFRLDRPNVYNTGGLLPTNGEKWWKLRKIFQKGLSSPSAIQRFIHGSDEIVNEFIERLSILTQKEQTDYLPEISRLYLELMCLSVFDIRMFSFSSNELCRSSRSTQLLKAALVTNDCMLKLDNGPQLWKYFQTPLYRKMKKAQIFMEEVAIDLLSLKMSFFKEKDVGVAESLLDTYFSSPELDFRDIIGISCDFLLAGMDTTSYTTSFLLYHLAMNQKAQQTLHQESLRLLPKVNSPVTNEVLSQAQYAKACLKETHRLRPISVGVGRVLENPAVFSGFEVPEKTNVVSQNQVACRLEKNFSRPNEFLPERWMKNSNLYEQAHPFLLLPFGHGSRSCIARRLAEQNILILLLKLSRNYKIQWKGHNLDTLSQPINKPNGPILLNFVKY</sequence>
<evidence type="ECO:0000313" key="10">
    <source>
        <dbReference type="EMBL" id="KAK9888816.1"/>
    </source>
</evidence>
<accession>A0AAW1V758</accession>
<dbReference type="InterPro" id="IPR017972">
    <property type="entry name" value="Cyt_P450_CS"/>
</dbReference>
<keyword evidence="7 9" id="KW-0503">Monooxygenase</keyword>
<dbReference type="InterPro" id="IPR002401">
    <property type="entry name" value="Cyt_P450_E_grp-I"/>
</dbReference>
<keyword evidence="4 8" id="KW-0479">Metal-binding</keyword>
<organism evidence="10 11">
    <name type="scientific">Henosepilachna vigintioctopunctata</name>
    <dbReference type="NCBI Taxonomy" id="420089"/>
    <lineage>
        <taxon>Eukaryota</taxon>
        <taxon>Metazoa</taxon>
        <taxon>Ecdysozoa</taxon>
        <taxon>Arthropoda</taxon>
        <taxon>Hexapoda</taxon>
        <taxon>Insecta</taxon>
        <taxon>Pterygota</taxon>
        <taxon>Neoptera</taxon>
        <taxon>Endopterygota</taxon>
        <taxon>Coleoptera</taxon>
        <taxon>Polyphaga</taxon>
        <taxon>Cucujiformia</taxon>
        <taxon>Coccinelloidea</taxon>
        <taxon>Coccinellidae</taxon>
        <taxon>Epilachninae</taxon>
        <taxon>Epilachnini</taxon>
        <taxon>Henosepilachna</taxon>
    </lineage>
</organism>
<reference evidence="10 11" key="1">
    <citation type="submission" date="2023-03" db="EMBL/GenBank/DDBJ databases">
        <title>Genome insight into feeding habits of ladybird beetles.</title>
        <authorList>
            <person name="Li H.-S."/>
            <person name="Huang Y.-H."/>
            <person name="Pang H."/>
        </authorList>
    </citation>
    <scope>NUCLEOTIDE SEQUENCE [LARGE SCALE GENOMIC DNA]</scope>
    <source>
        <strain evidence="10">SYSU_2023b</strain>
        <tissue evidence="10">Whole body</tissue>
    </source>
</reference>
<dbReference type="InterPro" id="IPR050479">
    <property type="entry name" value="CYP11_CYP27_families"/>
</dbReference>
<keyword evidence="6 8" id="KW-0408">Iron</keyword>
<dbReference type="GO" id="GO:0004497">
    <property type="term" value="F:monooxygenase activity"/>
    <property type="evidence" value="ECO:0007669"/>
    <property type="project" value="UniProtKB-KW"/>
</dbReference>
<proteinExistence type="inferred from homology"/>
<dbReference type="PANTHER" id="PTHR24279">
    <property type="entry name" value="CYTOCHROME P450"/>
    <property type="match status" value="1"/>
</dbReference>
<feature type="binding site" description="axial binding residue" evidence="8">
    <location>
        <position position="450"/>
    </location>
    <ligand>
        <name>heme</name>
        <dbReference type="ChEBI" id="CHEBI:30413"/>
    </ligand>
    <ligandPart>
        <name>Fe</name>
        <dbReference type="ChEBI" id="CHEBI:18248"/>
    </ligandPart>
</feature>
<evidence type="ECO:0000256" key="4">
    <source>
        <dbReference type="ARBA" id="ARBA00022723"/>
    </source>
</evidence>
<evidence type="ECO:0000313" key="11">
    <source>
        <dbReference type="Proteomes" id="UP001431783"/>
    </source>
</evidence>
<evidence type="ECO:0000256" key="8">
    <source>
        <dbReference type="PIRSR" id="PIRSR602401-1"/>
    </source>
</evidence>
<dbReference type="Gene3D" id="1.10.630.10">
    <property type="entry name" value="Cytochrome P450"/>
    <property type="match status" value="1"/>
</dbReference>
<evidence type="ECO:0000256" key="5">
    <source>
        <dbReference type="ARBA" id="ARBA00023002"/>
    </source>
</evidence>
<dbReference type="InterPro" id="IPR036396">
    <property type="entry name" value="Cyt_P450_sf"/>
</dbReference>
<dbReference type="PRINTS" id="PR00463">
    <property type="entry name" value="EP450I"/>
</dbReference>
<dbReference type="Proteomes" id="UP001431783">
    <property type="component" value="Unassembled WGS sequence"/>
</dbReference>
<evidence type="ECO:0000256" key="6">
    <source>
        <dbReference type="ARBA" id="ARBA00023004"/>
    </source>
</evidence>
<dbReference type="GO" id="GO:0005506">
    <property type="term" value="F:iron ion binding"/>
    <property type="evidence" value="ECO:0007669"/>
    <property type="project" value="InterPro"/>
</dbReference>
<dbReference type="GO" id="GO:0016705">
    <property type="term" value="F:oxidoreductase activity, acting on paired donors, with incorporation or reduction of molecular oxygen"/>
    <property type="evidence" value="ECO:0007669"/>
    <property type="project" value="InterPro"/>
</dbReference>
<dbReference type="EMBL" id="JARQZJ010000121">
    <property type="protein sequence ID" value="KAK9888816.1"/>
    <property type="molecule type" value="Genomic_DNA"/>
</dbReference>
<dbReference type="PANTHER" id="PTHR24279:SF120">
    <property type="entry name" value="CYTOCHROME P450"/>
    <property type="match status" value="1"/>
</dbReference>
<dbReference type="FunFam" id="1.10.630.10:FF:000006">
    <property type="entry name" value="Cytochrome P450 302a1, mitochondrial"/>
    <property type="match status" value="1"/>
</dbReference>
<evidence type="ECO:0000256" key="9">
    <source>
        <dbReference type="RuleBase" id="RU000461"/>
    </source>
</evidence>
<comment type="cofactor">
    <cofactor evidence="1 8">
        <name>heme</name>
        <dbReference type="ChEBI" id="CHEBI:30413"/>
    </cofactor>
</comment>
<keyword evidence="11" id="KW-1185">Reference proteome</keyword>
<dbReference type="SUPFAM" id="SSF48264">
    <property type="entry name" value="Cytochrome P450"/>
    <property type="match status" value="1"/>
</dbReference>
<evidence type="ECO:0000256" key="2">
    <source>
        <dbReference type="ARBA" id="ARBA00010617"/>
    </source>
</evidence>
<dbReference type="Pfam" id="PF00067">
    <property type="entry name" value="p450"/>
    <property type="match status" value="1"/>
</dbReference>
<evidence type="ECO:0008006" key="12">
    <source>
        <dbReference type="Google" id="ProtNLM"/>
    </source>
</evidence>
<dbReference type="CDD" id="cd11054">
    <property type="entry name" value="CYP24A1-like"/>
    <property type="match status" value="1"/>
</dbReference>
<dbReference type="AlphaFoldDB" id="A0AAW1V758"/>
<gene>
    <name evidence="10" type="ORF">WA026_001039</name>
</gene>
<evidence type="ECO:0000256" key="7">
    <source>
        <dbReference type="ARBA" id="ARBA00023033"/>
    </source>
</evidence>
<evidence type="ECO:0000256" key="1">
    <source>
        <dbReference type="ARBA" id="ARBA00001971"/>
    </source>
</evidence>
<evidence type="ECO:0000256" key="3">
    <source>
        <dbReference type="ARBA" id="ARBA00022617"/>
    </source>
</evidence>